<dbReference type="AlphaFoldDB" id="A0A0D0AE43"/>
<dbReference type="Pfam" id="PF18718">
    <property type="entry name" value="CxC5"/>
    <property type="match status" value="1"/>
</dbReference>
<dbReference type="STRING" id="930992.A0A0D0AE43"/>
<gene>
    <name evidence="2" type="ORF">CY34DRAFT_101441</name>
</gene>
<proteinExistence type="predicted"/>
<feature type="domain" description="CxC5 like cysteine cluster associated with KDZ" evidence="1">
    <location>
        <begin position="96"/>
        <end position="201"/>
    </location>
</feature>
<dbReference type="EMBL" id="KN836231">
    <property type="protein sequence ID" value="KIK32472.1"/>
    <property type="molecule type" value="Genomic_DNA"/>
</dbReference>
<name>A0A0D0AE43_9AGAM</name>
<accession>A0A0D0AE43</accession>
<organism evidence="2 3">
    <name type="scientific">Suillus luteus UH-Slu-Lm8-n1</name>
    <dbReference type="NCBI Taxonomy" id="930992"/>
    <lineage>
        <taxon>Eukaryota</taxon>
        <taxon>Fungi</taxon>
        <taxon>Dikarya</taxon>
        <taxon>Basidiomycota</taxon>
        <taxon>Agaricomycotina</taxon>
        <taxon>Agaricomycetes</taxon>
        <taxon>Agaricomycetidae</taxon>
        <taxon>Boletales</taxon>
        <taxon>Suillineae</taxon>
        <taxon>Suillaceae</taxon>
        <taxon>Suillus</taxon>
    </lineage>
</organism>
<dbReference type="HOGENOM" id="CLU_074887_0_0_1"/>
<evidence type="ECO:0000313" key="3">
    <source>
        <dbReference type="Proteomes" id="UP000054485"/>
    </source>
</evidence>
<sequence>MKLSYITFQRFLHCLSALKDDILQPQPHTVSVTAAPEVLPPVITEFLSESFHITLEAVDMLWDVVKEIVWVLPTEADECEAVETMFRLHGRERGLTALVLYPPNKTCSNPDCTALQHGSLLKKEEQRWVVVFTHANNAQCAWSVHLKCRLCHSNYHHNYVVRSGFRHYYAGVPKYLQVGEHQFVQYELGMQWMDLMQIAYVVRFYLH</sequence>
<dbReference type="Proteomes" id="UP000054485">
    <property type="component" value="Unassembled WGS sequence"/>
</dbReference>
<dbReference type="InParanoid" id="A0A0D0AE43"/>
<keyword evidence="3" id="KW-1185">Reference proteome</keyword>
<dbReference type="InterPro" id="IPR041539">
    <property type="entry name" value="CxC5"/>
</dbReference>
<reference evidence="2 3" key="1">
    <citation type="submission" date="2014-04" db="EMBL/GenBank/DDBJ databases">
        <authorList>
            <consortium name="DOE Joint Genome Institute"/>
            <person name="Kuo A."/>
            <person name="Ruytinx J."/>
            <person name="Rineau F."/>
            <person name="Colpaert J."/>
            <person name="Kohler A."/>
            <person name="Nagy L.G."/>
            <person name="Floudas D."/>
            <person name="Copeland A."/>
            <person name="Barry K.W."/>
            <person name="Cichocki N."/>
            <person name="Veneault-Fourrey C."/>
            <person name="LaButti K."/>
            <person name="Lindquist E.A."/>
            <person name="Lipzen A."/>
            <person name="Lundell T."/>
            <person name="Morin E."/>
            <person name="Murat C."/>
            <person name="Sun H."/>
            <person name="Tunlid A."/>
            <person name="Henrissat B."/>
            <person name="Grigoriev I.V."/>
            <person name="Hibbett D.S."/>
            <person name="Martin F."/>
            <person name="Nordberg H.P."/>
            <person name="Cantor M.N."/>
            <person name="Hua S.X."/>
        </authorList>
    </citation>
    <scope>NUCLEOTIDE SEQUENCE [LARGE SCALE GENOMIC DNA]</scope>
    <source>
        <strain evidence="2 3">UH-Slu-Lm8-n1</strain>
    </source>
</reference>
<reference evidence="3" key="2">
    <citation type="submission" date="2015-01" db="EMBL/GenBank/DDBJ databases">
        <title>Evolutionary Origins and Diversification of the Mycorrhizal Mutualists.</title>
        <authorList>
            <consortium name="DOE Joint Genome Institute"/>
            <consortium name="Mycorrhizal Genomics Consortium"/>
            <person name="Kohler A."/>
            <person name="Kuo A."/>
            <person name="Nagy L.G."/>
            <person name="Floudas D."/>
            <person name="Copeland A."/>
            <person name="Barry K.W."/>
            <person name="Cichocki N."/>
            <person name="Veneault-Fourrey C."/>
            <person name="LaButti K."/>
            <person name="Lindquist E.A."/>
            <person name="Lipzen A."/>
            <person name="Lundell T."/>
            <person name="Morin E."/>
            <person name="Murat C."/>
            <person name="Riley R."/>
            <person name="Ohm R."/>
            <person name="Sun H."/>
            <person name="Tunlid A."/>
            <person name="Henrissat B."/>
            <person name="Grigoriev I.V."/>
            <person name="Hibbett D.S."/>
            <person name="Martin F."/>
        </authorList>
    </citation>
    <scope>NUCLEOTIDE SEQUENCE [LARGE SCALE GENOMIC DNA]</scope>
    <source>
        <strain evidence="3">UH-Slu-Lm8-n1</strain>
    </source>
</reference>
<dbReference type="OrthoDB" id="2639189at2759"/>
<evidence type="ECO:0000259" key="1">
    <source>
        <dbReference type="Pfam" id="PF18718"/>
    </source>
</evidence>
<protein>
    <recommendedName>
        <fullName evidence="1">CxC5 like cysteine cluster associated with KDZ domain-containing protein</fullName>
    </recommendedName>
</protein>
<evidence type="ECO:0000313" key="2">
    <source>
        <dbReference type="EMBL" id="KIK32472.1"/>
    </source>
</evidence>